<accession>A0ABV1H7L6</accession>
<evidence type="ECO:0000256" key="5">
    <source>
        <dbReference type="SAM" id="Phobius"/>
    </source>
</evidence>
<dbReference type="SUPFAM" id="SSF51126">
    <property type="entry name" value="Pectin lyase-like"/>
    <property type="match status" value="1"/>
</dbReference>
<organism evidence="8 9">
    <name type="scientific">Lachnospira intestinalis</name>
    <dbReference type="NCBI Taxonomy" id="3133158"/>
    <lineage>
        <taxon>Bacteria</taxon>
        <taxon>Bacillati</taxon>
        <taxon>Bacillota</taxon>
        <taxon>Clostridia</taxon>
        <taxon>Lachnospirales</taxon>
        <taxon>Lachnospiraceae</taxon>
        <taxon>Lachnospira</taxon>
    </lineage>
</organism>
<feature type="compositionally biased region" description="Basic and acidic residues" evidence="4">
    <location>
        <begin position="1255"/>
        <end position="1272"/>
    </location>
</feature>
<feature type="chain" id="PRO_5045453508" evidence="6">
    <location>
        <begin position="24"/>
        <end position="1335"/>
    </location>
</feature>
<dbReference type="InterPro" id="IPR013783">
    <property type="entry name" value="Ig-like_fold"/>
</dbReference>
<dbReference type="InterPro" id="IPR011050">
    <property type="entry name" value="Pectin_lyase_fold/virulence"/>
</dbReference>
<dbReference type="PROSITE" id="PS50853">
    <property type="entry name" value="FN3"/>
    <property type="match status" value="1"/>
</dbReference>
<proteinExistence type="inferred from homology"/>
<dbReference type="SMART" id="SM00060">
    <property type="entry name" value="FN3"/>
    <property type="match status" value="2"/>
</dbReference>
<keyword evidence="5" id="KW-1133">Transmembrane helix</keyword>
<feature type="signal peptide" evidence="6">
    <location>
        <begin position="1"/>
        <end position="23"/>
    </location>
</feature>
<keyword evidence="9" id="KW-1185">Reference proteome</keyword>
<feature type="compositionally biased region" description="Polar residues" evidence="4">
    <location>
        <begin position="1291"/>
        <end position="1303"/>
    </location>
</feature>
<sequence>MIKNRRTSGLLSMALATCLVVSAVPVQTVDSILGNAAGRVTAYAEETAQSTKPLTTLWKTQEVGTHEGTGTYAYDAAAKTVTVNGAGTKFDKSAGSDDLFYAYFEGKGDLTITAKMTVNNNGNAGYAGLLIRNAADEAGSASAALYADFANGSKNQIRYGYHKEAAGGGASQVNTAVTTASSDIYIKLEVSENKATYHVASTADFSDEKVKTQTISGLSAKTIGFFATEGVTAEFSDVTVTSAYTTDDGAAVNKQIFDSEAGEVNFSQSSSKDYSGNYDAGNSFETSANGNILSVNHTRSATVKGNIRDDKGMDYLLFPETSEDMTISADITVTKLDSGTDKQGLAIGQFNAKTGSAMKCDVLHIQKNIVIQHTFSTVSGTGNCGSPKVGKKTDTANGYELGGTYTLTYTKSGNTAKMQVVSADGTVLMGSEANPGEFDLTQSYADLQTGQTVRYGLAFSGVTAEISNLTLKNAEGTVVYDQNDYYVAVGVAPVITNAATEVASDRKSMNITWDVAEEGSGNIKYAVYVSKDGGEYTKISDSKVNSFSYAGMDGDGNYQFKIVPYGGTTMGTAVETEITDYQAPLAQAELTAAGSKSKVELSWNAVEGASSYDVYRKLGSDGEAVLVKTTAENAFTDTDVVEEEPYYYYVIAKNDKNTSNPSATMQVLTSDGHTGAYVYENEATKLTVAYKSNDTVFDDNALLVLTADEAGTAQLYVNDVLADTKTVGAGDEMKFEPKLKKGRNDVTVIFTDAEGNATRKTFNFVANPDVDIVVDAAYTGEDGAESDGLPVYKTVQAAVNAVPEDNAEAKVIYIKNGEYNERVEVKSPYVSLLGQDSEKTHLFYSVCVANGNADSMWNRNAMYVDTAATGFTAENLTVENSYDYTNGSDQQADALCIVADQTACINVRLIGYQDTLLTDTRTKDENGNYAVTRQYFNKCYITGNVDFIYGAGTSVFEDCDIVARYTEYKSDGCYTAGRTYASTPYGYVFNNCRFLAEEGVADGAYRMARPWGADDSTTFMNCYLGRAISLETSYGDMSGNLAENARFAEYGSYGPGYTVNNKRPYLTSAQAAKFKTDTVMGDYDYSARTATLYGTQQEKPKTDITVVDKAEVVKNVAVDENAVIKNAAGETVNPGEVSVVIEKAGNSVIDSIMKGFTAGGILIADGSTVDYYDIELQDENGQAVMLESGKIQITFAYKEGIDYSKVNVIVYHLNEKTGVIEKLETQLTSEGIRFEADSFSPFAVYYENKTVQNDDITKPDDTKTDDVKKDDAGSGTQQGENTGDVSEKSENAQQSADTGVQTGDTANGFGFLAAAVAAAGAGAYEFLRKRKLIRR</sequence>
<feature type="domain" description="Fibronectin type-III" evidence="7">
    <location>
        <begin position="584"/>
        <end position="672"/>
    </location>
</feature>
<dbReference type="PANTHER" id="PTHR31321:SF57">
    <property type="entry name" value="PECTINESTERASE 53-RELATED"/>
    <property type="match status" value="1"/>
</dbReference>
<dbReference type="Gene3D" id="2.60.40.10">
    <property type="entry name" value="Immunoglobulins"/>
    <property type="match status" value="2"/>
</dbReference>
<dbReference type="InterPro" id="IPR012334">
    <property type="entry name" value="Pectin_lyas_fold"/>
</dbReference>
<evidence type="ECO:0000256" key="4">
    <source>
        <dbReference type="SAM" id="MobiDB-lite"/>
    </source>
</evidence>
<dbReference type="Pfam" id="PF01095">
    <property type="entry name" value="Pectinesterase"/>
    <property type="match status" value="1"/>
</dbReference>
<comment type="similarity">
    <text evidence="1">Belongs to the pectinesterase family.</text>
</comment>
<evidence type="ECO:0000256" key="1">
    <source>
        <dbReference type="ARBA" id="ARBA00008891"/>
    </source>
</evidence>
<dbReference type="Proteomes" id="UP001546774">
    <property type="component" value="Unassembled WGS sequence"/>
</dbReference>
<dbReference type="EMBL" id="JBBMFS010000011">
    <property type="protein sequence ID" value="MEQ2555703.1"/>
    <property type="molecule type" value="Genomic_DNA"/>
</dbReference>
<keyword evidence="2" id="KW-0378">Hydrolase</keyword>
<evidence type="ECO:0000313" key="9">
    <source>
        <dbReference type="Proteomes" id="UP001546774"/>
    </source>
</evidence>
<reference evidence="8" key="1">
    <citation type="submission" date="2024-03" db="EMBL/GenBank/DDBJ databases">
        <title>Human intestinal bacterial collection.</title>
        <authorList>
            <person name="Pauvert C."/>
            <person name="Hitch T.C.A."/>
            <person name="Clavel T."/>
        </authorList>
    </citation>
    <scope>NUCLEOTIDE SEQUENCE [LARGE SCALE GENOMIC DNA]</scope>
    <source>
        <strain evidence="8">CLA-AA-H89B</strain>
    </source>
</reference>
<keyword evidence="6" id="KW-0732">Signal</keyword>
<keyword evidence="5" id="KW-0812">Transmembrane</keyword>
<evidence type="ECO:0000256" key="2">
    <source>
        <dbReference type="ARBA" id="ARBA00022801"/>
    </source>
</evidence>
<name>A0ABV1H7L6_9FIRM</name>
<feature type="region of interest" description="Disordered" evidence="4">
    <location>
        <begin position="1253"/>
        <end position="1303"/>
    </location>
</feature>
<dbReference type="SUPFAM" id="SSF49265">
    <property type="entry name" value="Fibronectin type III"/>
    <property type="match status" value="1"/>
</dbReference>
<evidence type="ECO:0000259" key="7">
    <source>
        <dbReference type="PROSITE" id="PS50853"/>
    </source>
</evidence>
<dbReference type="InterPro" id="IPR036116">
    <property type="entry name" value="FN3_sf"/>
</dbReference>
<gene>
    <name evidence="8" type="ORF">WMO37_11930</name>
</gene>
<feature type="transmembrane region" description="Helical" evidence="5">
    <location>
        <begin position="1308"/>
        <end position="1327"/>
    </location>
</feature>
<keyword evidence="3" id="KW-0063">Aspartyl esterase</keyword>
<keyword evidence="5" id="KW-0472">Membrane</keyword>
<comment type="caution">
    <text evidence="8">The sequence shown here is derived from an EMBL/GenBank/DDBJ whole genome shotgun (WGS) entry which is preliminary data.</text>
</comment>
<dbReference type="CDD" id="cd00063">
    <property type="entry name" value="FN3"/>
    <property type="match status" value="1"/>
</dbReference>
<dbReference type="Gene3D" id="2.160.20.10">
    <property type="entry name" value="Single-stranded right-handed beta-helix, Pectin lyase-like"/>
    <property type="match status" value="1"/>
</dbReference>
<dbReference type="InterPro" id="IPR000070">
    <property type="entry name" value="Pectinesterase_cat"/>
</dbReference>
<evidence type="ECO:0000313" key="8">
    <source>
        <dbReference type="EMBL" id="MEQ2555703.1"/>
    </source>
</evidence>
<dbReference type="InterPro" id="IPR003961">
    <property type="entry name" value="FN3_dom"/>
</dbReference>
<dbReference type="PANTHER" id="PTHR31321">
    <property type="entry name" value="ACYL-COA THIOESTER HYDROLASE YBHC-RELATED"/>
    <property type="match status" value="1"/>
</dbReference>
<protein>
    <submittedName>
        <fullName evidence="8">Pectinesterase family protein</fullName>
    </submittedName>
</protein>
<feature type="compositionally biased region" description="Polar residues" evidence="4">
    <location>
        <begin position="1274"/>
        <end position="1284"/>
    </location>
</feature>
<evidence type="ECO:0000256" key="6">
    <source>
        <dbReference type="SAM" id="SignalP"/>
    </source>
</evidence>
<evidence type="ECO:0000256" key="3">
    <source>
        <dbReference type="ARBA" id="ARBA00023085"/>
    </source>
</evidence>